<dbReference type="GO" id="GO:0046872">
    <property type="term" value="F:metal ion binding"/>
    <property type="evidence" value="ECO:0007669"/>
    <property type="project" value="UniProtKB-KW"/>
</dbReference>
<evidence type="ECO:0000256" key="1">
    <source>
        <dbReference type="ARBA" id="ARBA00001968"/>
    </source>
</evidence>
<organism evidence="4 5">
    <name type="scientific">Phytophthora megakarya</name>
    <dbReference type="NCBI Taxonomy" id="4795"/>
    <lineage>
        <taxon>Eukaryota</taxon>
        <taxon>Sar</taxon>
        <taxon>Stramenopiles</taxon>
        <taxon>Oomycota</taxon>
        <taxon>Peronosporomycetes</taxon>
        <taxon>Peronosporales</taxon>
        <taxon>Peronosporaceae</taxon>
        <taxon>Phytophthora</taxon>
    </lineage>
</organism>
<evidence type="ECO:0000259" key="3">
    <source>
        <dbReference type="Pfam" id="PF13359"/>
    </source>
</evidence>
<reference evidence="5" key="1">
    <citation type="submission" date="2017-03" db="EMBL/GenBank/DDBJ databases">
        <title>Phytopthora megakarya and P. palmivora, two closely related causual agents of cacao black pod achieved similar genome size and gene model numbers by different mechanisms.</title>
        <authorList>
            <person name="Ali S."/>
            <person name="Shao J."/>
            <person name="Larry D.J."/>
            <person name="Kronmiller B."/>
            <person name="Shen D."/>
            <person name="Strem M.D."/>
            <person name="Melnick R.L."/>
            <person name="Guiltinan M.J."/>
            <person name="Tyler B.M."/>
            <person name="Meinhardt L.W."/>
            <person name="Bailey B.A."/>
        </authorList>
    </citation>
    <scope>NUCLEOTIDE SEQUENCE [LARGE SCALE GENOMIC DNA]</scope>
    <source>
        <strain evidence="5">zdho120</strain>
    </source>
</reference>
<dbReference type="EMBL" id="NBNE01001471">
    <property type="protein sequence ID" value="OWZ13888.1"/>
    <property type="molecule type" value="Genomic_DNA"/>
</dbReference>
<keyword evidence="5" id="KW-1185">Reference proteome</keyword>
<dbReference type="PANTHER" id="PTHR34615:SF1">
    <property type="entry name" value="PX DOMAIN-CONTAINING PROTEIN"/>
    <property type="match status" value="1"/>
</dbReference>
<dbReference type="InterPro" id="IPR027806">
    <property type="entry name" value="HARBI1_dom"/>
</dbReference>
<sequence length="327" mass="37459">MFPRAQFNFNAISNDDCIKNFRFNKTQVQALVKLFEMEGIRTRERTVATGVEALCIVLYKLAVPLRWCDLERFFGRKASGLSNLFLHVIEYLDKRYHDLLYFHHDYAAQNLQTYADAVFDAGGLMQNVWAFVDGTVRGICRPKPRNCRRDGNYRSQKSVYNGHKRKHALKYQTISTPDGLIIHLYGPFPGRNHDIKLFKEAGIARVIKDDTRFQMFRIFGDQAYGNDEVLVSPFAGAVGNLTVDQKRVNKSMSKVRVSVEWGYGQVTNYWTALDFKRQARSGTQPVGSMYRIGVLLNNCLTCANGGNTISDYFHLAPPSLHEYLKRT</sequence>
<evidence type="ECO:0000313" key="5">
    <source>
        <dbReference type="Proteomes" id="UP000198211"/>
    </source>
</evidence>
<comment type="cofactor">
    <cofactor evidence="1">
        <name>a divalent metal cation</name>
        <dbReference type="ChEBI" id="CHEBI:60240"/>
    </cofactor>
</comment>
<evidence type="ECO:0000313" key="4">
    <source>
        <dbReference type="EMBL" id="OWZ13888.1"/>
    </source>
</evidence>
<dbReference type="STRING" id="4795.A0A225W9J9"/>
<accession>A0A225W9J9</accession>
<evidence type="ECO:0000256" key="2">
    <source>
        <dbReference type="ARBA" id="ARBA00022723"/>
    </source>
</evidence>
<comment type="caution">
    <text evidence="4">The sequence shown here is derived from an EMBL/GenBank/DDBJ whole genome shotgun (WGS) entry which is preliminary data.</text>
</comment>
<protein>
    <recommendedName>
        <fullName evidence="3">DDE Tnp4 domain-containing protein</fullName>
    </recommendedName>
</protein>
<name>A0A225W9J9_9STRA</name>
<dbReference type="PANTHER" id="PTHR34615">
    <property type="entry name" value="PX DOMAIN-CONTAINING PROTEIN"/>
    <property type="match status" value="1"/>
</dbReference>
<dbReference type="AlphaFoldDB" id="A0A225W9J9"/>
<feature type="domain" description="DDE Tnp4" evidence="3">
    <location>
        <begin position="133"/>
        <end position="277"/>
    </location>
</feature>
<dbReference type="Proteomes" id="UP000198211">
    <property type="component" value="Unassembled WGS sequence"/>
</dbReference>
<dbReference type="Pfam" id="PF13359">
    <property type="entry name" value="DDE_Tnp_4"/>
    <property type="match status" value="1"/>
</dbReference>
<proteinExistence type="predicted"/>
<gene>
    <name evidence="4" type="ORF">PHMEG_00012714</name>
</gene>
<keyword evidence="2" id="KW-0479">Metal-binding</keyword>
<dbReference type="OrthoDB" id="95977at2759"/>